<dbReference type="InterPro" id="IPR006344">
    <property type="entry name" value="RecD"/>
</dbReference>
<evidence type="ECO:0000313" key="13">
    <source>
        <dbReference type="EMBL" id="GAA0621353.1"/>
    </source>
</evidence>
<comment type="catalytic activity">
    <reaction evidence="11">
        <text>ATP + H2O = ADP + phosphate + H(+)</text>
        <dbReference type="Rhea" id="RHEA:13065"/>
        <dbReference type="ChEBI" id="CHEBI:15377"/>
        <dbReference type="ChEBI" id="CHEBI:15378"/>
        <dbReference type="ChEBI" id="CHEBI:30616"/>
        <dbReference type="ChEBI" id="CHEBI:43474"/>
        <dbReference type="ChEBI" id="CHEBI:456216"/>
        <dbReference type="EC" id="5.6.2.3"/>
    </reaction>
</comment>
<organism evidence="13 14">
    <name type="scientific">Sporichthya brevicatena</name>
    <dbReference type="NCBI Taxonomy" id="171442"/>
    <lineage>
        <taxon>Bacteria</taxon>
        <taxon>Bacillati</taxon>
        <taxon>Actinomycetota</taxon>
        <taxon>Actinomycetes</taxon>
        <taxon>Sporichthyales</taxon>
        <taxon>Sporichthyaceae</taxon>
        <taxon>Sporichthya</taxon>
    </lineage>
</organism>
<comment type="subunit">
    <text evidence="11">Heterotrimer of RecB, RecC and RecD. All subunits contribute to DNA-binding.</text>
</comment>
<evidence type="ECO:0000256" key="4">
    <source>
        <dbReference type="ARBA" id="ARBA00022801"/>
    </source>
</evidence>
<evidence type="ECO:0000256" key="8">
    <source>
        <dbReference type="ARBA" id="ARBA00023125"/>
    </source>
</evidence>
<dbReference type="PANTHER" id="PTHR43788:SF6">
    <property type="entry name" value="DNA HELICASE B"/>
    <property type="match status" value="1"/>
</dbReference>
<keyword evidence="7 11" id="KW-0067">ATP-binding</keyword>
<feature type="binding site" evidence="11">
    <location>
        <begin position="209"/>
        <end position="216"/>
    </location>
    <ligand>
        <name>ATP</name>
        <dbReference type="ChEBI" id="CHEBI:30616"/>
    </ligand>
</feature>
<keyword evidence="14" id="KW-1185">Reference proteome</keyword>
<dbReference type="HAMAP" id="MF_01487">
    <property type="entry name" value="RecD"/>
    <property type="match status" value="1"/>
</dbReference>
<keyword evidence="2 11" id="KW-0547">Nucleotide-binding</keyword>
<dbReference type="CDD" id="cd17933">
    <property type="entry name" value="DEXSc_RecD-like"/>
    <property type="match status" value="1"/>
</dbReference>
<comment type="caution">
    <text evidence="13">The sequence shown here is derived from an EMBL/GenBank/DDBJ whole genome shotgun (WGS) entry which is preliminary data.</text>
</comment>
<dbReference type="SMART" id="SM00382">
    <property type="entry name" value="AAA"/>
    <property type="match status" value="1"/>
</dbReference>
<evidence type="ECO:0000256" key="9">
    <source>
        <dbReference type="ARBA" id="ARBA00023204"/>
    </source>
</evidence>
<keyword evidence="9 11" id="KW-0234">DNA repair</keyword>
<dbReference type="NCBIfam" id="TIGR01447">
    <property type="entry name" value="recD"/>
    <property type="match status" value="1"/>
</dbReference>
<dbReference type="Proteomes" id="UP001500957">
    <property type="component" value="Unassembled WGS sequence"/>
</dbReference>
<keyword evidence="1 11" id="KW-0540">Nuclease</keyword>
<dbReference type="InterPro" id="IPR027417">
    <property type="entry name" value="P-loop_NTPase"/>
</dbReference>
<dbReference type="InterPro" id="IPR050534">
    <property type="entry name" value="Coronavir_polyprotein_1ab"/>
</dbReference>
<keyword evidence="8 11" id="KW-0238">DNA-binding</keyword>
<dbReference type="InterPro" id="IPR041851">
    <property type="entry name" value="RecD_N_sf"/>
</dbReference>
<keyword evidence="6 11" id="KW-0269">Exonuclease</keyword>
<evidence type="ECO:0000313" key="14">
    <source>
        <dbReference type="Proteomes" id="UP001500957"/>
    </source>
</evidence>
<evidence type="ECO:0000256" key="2">
    <source>
        <dbReference type="ARBA" id="ARBA00022741"/>
    </source>
</evidence>
<feature type="domain" description="AAA+ ATPase" evidence="12">
    <location>
        <begin position="201"/>
        <end position="482"/>
    </location>
</feature>
<dbReference type="InterPro" id="IPR027785">
    <property type="entry name" value="UvrD-like_helicase_C"/>
</dbReference>
<dbReference type="Gene3D" id="3.40.50.300">
    <property type="entry name" value="P-loop containing nucleotide triphosphate hydrolases"/>
    <property type="match status" value="3"/>
</dbReference>
<keyword evidence="10 11" id="KW-0413">Isomerase</keyword>
<keyword evidence="4 11" id="KW-0378">Hydrolase</keyword>
<evidence type="ECO:0000256" key="3">
    <source>
        <dbReference type="ARBA" id="ARBA00022763"/>
    </source>
</evidence>
<comment type="function">
    <text evidence="11">A helicase/nuclease that prepares dsDNA breaks (DSB) for recombinational DNA repair. Binds to DSBs and unwinds DNA via a highly rapid and processive ATP-dependent bidirectional helicase activity. Unwinds dsDNA until it encounters a Chi (crossover hotspot instigator) sequence from the 3' direction. Cuts ssDNA a few nucleotides 3' to the Chi site. The properties and activities of the enzyme are changed at Chi. The Chi-altered holoenzyme produces a long 3'-ssDNA overhang and facilitates RecA-binding to the ssDNA for homologous DNA recombination and repair. Holoenzyme degrades any linearized DNA that is unable to undergo homologous recombination. In the holoenzyme this subunit has ssDNA-dependent ATPase and 5'-3' helicase activity. When added to pre-assembled RecBC greatly stimulates nuclease activity and augments holoenzyme processivity. Negatively regulates the RecA-loading ability of RecBCD.</text>
</comment>
<evidence type="ECO:0000256" key="10">
    <source>
        <dbReference type="ARBA" id="ARBA00023235"/>
    </source>
</evidence>
<dbReference type="Pfam" id="PF13604">
    <property type="entry name" value="AAA_30"/>
    <property type="match status" value="1"/>
</dbReference>
<dbReference type="EMBL" id="BAAAHE010000019">
    <property type="protein sequence ID" value="GAA0621353.1"/>
    <property type="molecule type" value="Genomic_DNA"/>
</dbReference>
<accession>A0ABN1GW61</accession>
<keyword evidence="5 11" id="KW-0347">Helicase</keyword>
<dbReference type="Gene3D" id="1.10.10.1020">
    <property type="entry name" value="RecBCD complex, subunit RecD, N-terminal domain"/>
    <property type="match status" value="1"/>
</dbReference>
<dbReference type="Pfam" id="PF13538">
    <property type="entry name" value="UvrD_C_2"/>
    <property type="match status" value="1"/>
</dbReference>
<evidence type="ECO:0000256" key="6">
    <source>
        <dbReference type="ARBA" id="ARBA00022839"/>
    </source>
</evidence>
<dbReference type="InterPro" id="IPR049550">
    <property type="entry name" value="RecD_N"/>
</dbReference>
<dbReference type="InterPro" id="IPR003593">
    <property type="entry name" value="AAA+_ATPase"/>
</dbReference>
<reference evidence="13 14" key="1">
    <citation type="journal article" date="2019" name="Int. J. Syst. Evol. Microbiol.">
        <title>The Global Catalogue of Microorganisms (GCM) 10K type strain sequencing project: providing services to taxonomists for standard genome sequencing and annotation.</title>
        <authorList>
            <consortium name="The Broad Institute Genomics Platform"/>
            <consortium name="The Broad Institute Genome Sequencing Center for Infectious Disease"/>
            <person name="Wu L."/>
            <person name="Ma J."/>
        </authorList>
    </citation>
    <scope>NUCLEOTIDE SEQUENCE [LARGE SCALE GENOMIC DNA]</scope>
    <source>
        <strain evidence="13 14">JCM 10671</strain>
    </source>
</reference>
<dbReference type="EC" id="5.6.2.3" evidence="11"/>
<dbReference type="Pfam" id="PF21185">
    <property type="entry name" value="RecD_N"/>
    <property type="match status" value="1"/>
</dbReference>
<dbReference type="RefSeq" id="WP_344605170.1">
    <property type="nucleotide sequence ID" value="NZ_BAAAHE010000019.1"/>
</dbReference>
<dbReference type="CDD" id="cd18809">
    <property type="entry name" value="SF1_C_RecD"/>
    <property type="match status" value="1"/>
</dbReference>
<gene>
    <name evidence="11 13" type="primary">recD</name>
    <name evidence="13" type="ORF">GCM10009547_25060</name>
</gene>
<evidence type="ECO:0000256" key="7">
    <source>
        <dbReference type="ARBA" id="ARBA00022840"/>
    </source>
</evidence>
<dbReference type="SUPFAM" id="SSF52540">
    <property type="entry name" value="P-loop containing nucleoside triphosphate hydrolases"/>
    <property type="match status" value="2"/>
</dbReference>
<proteinExistence type="inferred from homology"/>
<evidence type="ECO:0000256" key="1">
    <source>
        <dbReference type="ARBA" id="ARBA00022722"/>
    </source>
</evidence>
<name>A0ABN1GW61_9ACTN</name>
<evidence type="ECO:0000256" key="11">
    <source>
        <dbReference type="HAMAP-Rule" id="MF_01487"/>
    </source>
</evidence>
<evidence type="ECO:0000256" key="5">
    <source>
        <dbReference type="ARBA" id="ARBA00022806"/>
    </source>
</evidence>
<comment type="miscellaneous">
    <text evidence="11">In the RecBCD complex, RecB has a slow 3'-5' helicase, an exonuclease activity and loads RecA onto ssDNA, RecD has a fast 5'-3' helicase activity, while RecC stimulates the ATPase and processivity of the RecB helicase and contributes to recognition of the Chi site.</text>
</comment>
<comment type="similarity">
    <text evidence="11">Belongs to the RecD family.</text>
</comment>
<keyword evidence="3 11" id="KW-0227">DNA damage</keyword>
<sequence length="621" mass="64011">MTVDVGALGAYLPERARHATGVLGQFNAAGVLAAADVHVAQTLGRLGGETDEAVLLAAALTVRGTRSGSVVLDLASAAETIVPEALEAAGFEAGGGNADADAPDPAALPWPEPAEWIARCAASPLCGGEDDPAGPPLRLVGGSMWLDRYFGQERFVAAALLERATAAGPPVDSVRLATALDRLFPAAEDADQRAAAASAALSLLTVVAGGPGTGKTTTVARLLAALADQPGPRPRVALATPTGKAAVRLEEAVRAALAQLDPADAERVGDVSASTIHRLLGSRPGTRSRFAHDRENRLPHDVVILDETSMVSLTLMARVLEAVRPTARLILVGDPDQLASVEAGAVLGDIVGRSGAGPSRLAPHVVTLQRSRRFADAGPIARLAAAVRDGRGEEVLALLRSGEPGLEFVEVADDVLIADDAVAGLRADVVAAGTDMEAAARAGDVTGALDALERHRLLCAHHLGPRGVRLWTDRVAGWLGAPTAFRADRRYVGEPLLVTANDRDAKLFNGDTGVVVDCDGEPMAAFRRGGAPQLVPLGRLPEVRPVHAMTVHKSQGSEFVAVTLMLPSAASPLATRQTLYTAITRAAAGVRVIGSEDAVLRSVGRPAARASGLGERLRASG</sequence>
<dbReference type="PANTHER" id="PTHR43788">
    <property type="entry name" value="DNA2/NAM7 HELICASE FAMILY MEMBER"/>
    <property type="match status" value="1"/>
</dbReference>
<protein>
    <recommendedName>
        <fullName evidence="11">RecBCD enzyme subunit RecD</fullName>
        <ecNumber evidence="11">5.6.2.3</ecNumber>
    </recommendedName>
    <alternativeName>
        <fullName evidence="11">DNA 5'-3' helicase subunit RecD</fullName>
    </alternativeName>
    <alternativeName>
        <fullName evidence="11">Exonuclease V subunit RecD</fullName>
        <shortName evidence="11">ExoV subunit RecD</shortName>
    </alternativeName>
    <alternativeName>
        <fullName evidence="11">Helicase/nuclease RecBCD subunit RecD</fullName>
    </alternativeName>
</protein>
<evidence type="ECO:0000259" key="12">
    <source>
        <dbReference type="SMART" id="SM00382"/>
    </source>
</evidence>